<proteinExistence type="predicted"/>
<dbReference type="AlphaFoldDB" id="A0A0J9S2L5"/>
<feature type="transmembrane region" description="Helical" evidence="1">
    <location>
        <begin position="12"/>
        <end position="34"/>
    </location>
</feature>
<dbReference type="InterPro" id="IPR022139">
    <property type="entry name" value="Fam-L/Fam-M-like_plasmodium"/>
</dbReference>
<keyword evidence="1" id="KW-0812">Transmembrane</keyword>
<gene>
    <name evidence="2" type="ORF">PVIIG_05369</name>
</gene>
<evidence type="ECO:0000313" key="3">
    <source>
        <dbReference type="Proteomes" id="UP000053562"/>
    </source>
</evidence>
<sequence>MIDSGNLYFNKYLSVIFLIKIFAFLHLILTSFTYNDLGDIIKFLENKNNFEGLLDFRFHRSLEEQEFQDQYEYTNVNGNLLEDGNKNDEEYGIYYVSPYEQLSKRASNNVGVLQRNYKNKFGKKRGLAKLDHYFEKKLFDKFDNIYEISKKMKDDKKSYKKKILNKYGYNLILFCSLPLLGLILYILYGGIGIGPGIIKFCSHTDHTDKNCTKHIINDNNKWKLEYSEYINIAFTCIMIIIVFVVIIYILIKVIKYERIKAIKGKMSLKEYCNFCKDLIRKT</sequence>
<organism evidence="2 3">
    <name type="scientific">Plasmodium vivax India VII</name>
    <dbReference type="NCBI Taxonomy" id="1077284"/>
    <lineage>
        <taxon>Eukaryota</taxon>
        <taxon>Sar</taxon>
        <taxon>Alveolata</taxon>
        <taxon>Apicomplexa</taxon>
        <taxon>Aconoidasida</taxon>
        <taxon>Haemosporida</taxon>
        <taxon>Plasmodiidae</taxon>
        <taxon>Plasmodium</taxon>
        <taxon>Plasmodium (Plasmodium)</taxon>
    </lineage>
</organism>
<keyword evidence="1" id="KW-1133">Transmembrane helix</keyword>
<accession>A0A0J9S2L5</accession>
<dbReference type="Pfam" id="PF12420">
    <property type="entry name" value="DUF3671"/>
    <property type="match status" value="1"/>
</dbReference>
<protein>
    <recommendedName>
        <fullName evidence="4">Variable surface protein Vir35</fullName>
    </recommendedName>
</protein>
<name>A0A0J9S2L5_PLAVI</name>
<keyword evidence="1" id="KW-0472">Membrane</keyword>
<evidence type="ECO:0000256" key="1">
    <source>
        <dbReference type="SAM" id="Phobius"/>
    </source>
</evidence>
<feature type="transmembrane region" description="Helical" evidence="1">
    <location>
        <begin position="229"/>
        <end position="251"/>
    </location>
</feature>
<reference evidence="2 3" key="1">
    <citation type="submission" date="2011-08" db="EMBL/GenBank/DDBJ databases">
        <title>The Genome Sequence of Plasmodium vivax India VII.</title>
        <authorList>
            <consortium name="The Broad Institute Genome Sequencing Platform"/>
            <consortium name="The Broad Institute Genome Sequencing Center for Infectious Disease"/>
            <person name="Neafsey D."/>
            <person name="Carlton J."/>
            <person name="Barnwell J."/>
            <person name="Collins W."/>
            <person name="Escalante A."/>
            <person name="Mullikin J."/>
            <person name="Saul A."/>
            <person name="Guigo R."/>
            <person name="Camara F."/>
            <person name="Young S.K."/>
            <person name="Zeng Q."/>
            <person name="Gargeya S."/>
            <person name="Fitzgerald M."/>
            <person name="Haas B."/>
            <person name="Abouelleil A."/>
            <person name="Alvarado L."/>
            <person name="Arachchi H.M."/>
            <person name="Berlin A."/>
            <person name="Brown A."/>
            <person name="Chapman S.B."/>
            <person name="Chen Z."/>
            <person name="Dunbar C."/>
            <person name="Freedman E."/>
            <person name="Gearin G."/>
            <person name="Gellesch M."/>
            <person name="Goldberg J."/>
            <person name="Griggs A."/>
            <person name="Gujja S."/>
            <person name="Heiman D."/>
            <person name="Howarth C."/>
            <person name="Larson L."/>
            <person name="Lui A."/>
            <person name="MacDonald P.J.P."/>
            <person name="Montmayeur A."/>
            <person name="Murphy C."/>
            <person name="Neiman D."/>
            <person name="Pearson M."/>
            <person name="Priest M."/>
            <person name="Roberts A."/>
            <person name="Saif S."/>
            <person name="Shea T."/>
            <person name="Shenoy N."/>
            <person name="Sisk P."/>
            <person name="Stolte C."/>
            <person name="Sykes S."/>
            <person name="Wortman J."/>
            <person name="Nusbaum C."/>
            <person name="Birren B."/>
        </authorList>
    </citation>
    <scope>NUCLEOTIDE SEQUENCE [LARGE SCALE GENOMIC DNA]</scope>
    <source>
        <strain evidence="2 3">India VII</strain>
    </source>
</reference>
<feature type="transmembrane region" description="Helical" evidence="1">
    <location>
        <begin position="167"/>
        <end position="188"/>
    </location>
</feature>
<evidence type="ECO:0008006" key="4">
    <source>
        <dbReference type="Google" id="ProtNLM"/>
    </source>
</evidence>
<dbReference type="Proteomes" id="UP000053562">
    <property type="component" value="Unassembled WGS sequence"/>
</dbReference>
<evidence type="ECO:0000313" key="2">
    <source>
        <dbReference type="EMBL" id="KMZ76980.1"/>
    </source>
</evidence>
<dbReference type="EMBL" id="KQ234546">
    <property type="protein sequence ID" value="KMZ76980.1"/>
    <property type="molecule type" value="Genomic_DNA"/>
</dbReference>